<keyword evidence="3" id="KW-0539">Nucleus</keyword>
<feature type="coiled-coil region" evidence="4">
    <location>
        <begin position="71"/>
        <end position="105"/>
    </location>
</feature>
<evidence type="ECO:0000313" key="7">
    <source>
        <dbReference type="Proteomes" id="UP000271098"/>
    </source>
</evidence>
<dbReference type="InterPro" id="IPR011598">
    <property type="entry name" value="bHLH_dom"/>
</dbReference>
<keyword evidence="4" id="KW-0175">Coiled coil</keyword>
<dbReference type="PANTHER" id="PTHR10328">
    <property type="entry name" value="PROTEIN MAX MYC-ASSOCIATED FACTOR X"/>
    <property type="match status" value="1"/>
</dbReference>
<dbReference type="SMART" id="SM00353">
    <property type="entry name" value="HLH"/>
    <property type="match status" value="1"/>
</dbReference>
<dbReference type="SUPFAM" id="SSF47459">
    <property type="entry name" value="HLH, helix-loop-helix DNA-binding domain"/>
    <property type="match status" value="1"/>
</dbReference>
<dbReference type="GO" id="GO:0003677">
    <property type="term" value="F:DNA binding"/>
    <property type="evidence" value="ECO:0007669"/>
    <property type="project" value="UniProtKB-KW"/>
</dbReference>
<accession>A0A3P7LPD7</accession>
<dbReference type="EMBL" id="UYRT01078616">
    <property type="protein sequence ID" value="VDN18895.1"/>
    <property type="molecule type" value="Genomic_DNA"/>
</dbReference>
<dbReference type="InterPro" id="IPR036638">
    <property type="entry name" value="HLH_DNA-bd_sf"/>
</dbReference>
<evidence type="ECO:0000256" key="3">
    <source>
        <dbReference type="ARBA" id="ARBA00023242"/>
    </source>
</evidence>
<protein>
    <recommendedName>
        <fullName evidence="5">BHLH domain-containing protein</fullName>
    </recommendedName>
</protein>
<evidence type="ECO:0000256" key="4">
    <source>
        <dbReference type="SAM" id="Coils"/>
    </source>
</evidence>
<dbReference type="OrthoDB" id="8964853at2759"/>
<dbReference type="GO" id="GO:0003700">
    <property type="term" value="F:DNA-binding transcription factor activity"/>
    <property type="evidence" value="ECO:0007669"/>
    <property type="project" value="TreeGrafter"/>
</dbReference>
<dbReference type="GO" id="GO:0045944">
    <property type="term" value="P:positive regulation of transcription by RNA polymerase II"/>
    <property type="evidence" value="ECO:0007669"/>
    <property type="project" value="TreeGrafter"/>
</dbReference>
<gene>
    <name evidence="6" type="ORF">GPUH_LOCUS11532</name>
</gene>
<dbReference type="PANTHER" id="PTHR10328:SF10">
    <property type="entry name" value="MAX-LIKE PROTEIN 1"/>
    <property type="match status" value="1"/>
</dbReference>
<proteinExistence type="inferred from homology"/>
<reference evidence="6 7" key="1">
    <citation type="submission" date="2018-11" db="EMBL/GenBank/DDBJ databases">
        <authorList>
            <consortium name="Pathogen Informatics"/>
        </authorList>
    </citation>
    <scope>NUCLEOTIDE SEQUENCE [LARGE SCALE GENOMIC DNA]</scope>
</reference>
<sequence length="134" mass="15015">MPIFTVQEDSVRNAAAVIASRLHARAQHNALERRRRDNIKDMYGALKDAIPGMRSERVSRAAVLKKAVDLIVAKQGKLEDILAENRRLMQENDALERELQGIHNACIAVPALLVCHRSSCFEKSGPFDILTKSR</sequence>
<dbReference type="Pfam" id="PF00010">
    <property type="entry name" value="HLH"/>
    <property type="match status" value="1"/>
</dbReference>
<evidence type="ECO:0000313" key="6">
    <source>
        <dbReference type="EMBL" id="VDN18895.1"/>
    </source>
</evidence>
<feature type="domain" description="BHLH" evidence="5">
    <location>
        <begin position="23"/>
        <end position="74"/>
    </location>
</feature>
<dbReference type="Proteomes" id="UP000271098">
    <property type="component" value="Unassembled WGS sequence"/>
</dbReference>
<evidence type="ECO:0000256" key="2">
    <source>
        <dbReference type="ARBA" id="ARBA00023125"/>
    </source>
</evidence>
<organism evidence="6 7">
    <name type="scientific">Gongylonema pulchrum</name>
    <dbReference type="NCBI Taxonomy" id="637853"/>
    <lineage>
        <taxon>Eukaryota</taxon>
        <taxon>Metazoa</taxon>
        <taxon>Ecdysozoa</taxon>
        <taxon>Nematoda</taxon>
        <taxon>Chromadorea</taxon>
        <taxon>Rhabditida</taxon>
        <taxon>Spirurina</taxon>
        <taxon>Spiruromorpha</taxon>
        <taxon>Spiruroidea</taxon>
        <taxon>Gongylonematidae</taxon>
        <taxon>Gongylonema</taxon>
    </lineage>
</organism>
<comment type="similarity">
    <text evidence="1">Belongs to the MAX family.</text>
</comment>
<dbReference type="Gene3D" id="4.10.280.10">
    <property type="entry name" value="Helix-loop-helix DNA-binding domain"/>
    <property type="match status" value="1"/>
</dbReference>
<evidence type="ECO:0000256" key="1">
    <source>
        <dbReference type="ARBA" id="ARBA00007628"/>
    </source>
</evidence>
<dbReference type="AlphaFoldDB" id="A0A3P7LPD7"/>
<name>A0A3P7LPD7_9BILA</name>
<dbReference type="GO" id="GO:0090575">
    <property type="term" value="C:RNA polymerase II transcription regulator complex"/>
    <property type="evidence" value="ECO:0007669"/>
    <property type="project" value="TreeGrafter"/>
</dbReference>
<keyword evidence="7" id="KW-1185">Reference proteome</keyword>
<dbReference type="PROSITE" id="PS50888">
    <property type="entry name" value="BHLH"/>
    <property type="match status" value="1"/>
</dbReference>
<keyword evidence="2" id="KW-0238">DNA-binding</keyword>
<evidence type="ECO:0000259" key="5">
    <source>
        <dbReference type="PROSITE" id="PS50888"/>
    </source>
</evidence>
<dbReference type="GO" id="GO:0046983">
    <property type="term" value="F:protein dimerization activity"/>
    <property type="evidence" value="ECO:0007669"/>
    <property type="project" value="InterPro"/>
</dbReference>